<organism evidence="2 3">
    <name type="scientific">Sandaracinobacteroides saxicola</name>
    <dbReference type="NCBI Taxonomy" id="2759707"/>
    <lineage>
        <taxon>Bacteria</taxon>
        <taxon>Pseudomonadati</taxon>
        <taxon>Pseudomonadota</taxon>
        <taxon>Alphaproteobacteria</taxon>
        <taxon>Sphingomonadales</taxon>
        <taxon>Sphingosinicellaceae</taxon>
        <taxon>Sandaracinobacteroides</taxon>
    </lineage>
</organism>
<evidence type="ECO:0000313" key="2">
    <source>
        <dbReference type="EMBL" id="QMW23308.1"/>
    </source>
</evidence>
<dbReference type="PANTHER" id="PTHR36173:SF2">
    <property type="entry name" value="RIBONUCLEASE VAPC16"/>
    <property type="match status" value="1"/>
</dbReference>
<sequence length="131" mass="14794">MRLLLDTHILVWYFSGDQRLAPIGRAMVNDPTNDICVSLASLWEIAIKYHLPRTPRDPIPFSPEATLDLIRNADFQPLTISTEHILSLSTLPWHHRDPFDRLLIAQSIAERRIFLTADAALGAYGPSVLPL</sequence>
<evidence type="ECO:0000313" key="3">
    <source>
        <dbReference type="Proteomes" id="UP000515292"/>
    </source>
</evidence>
<dbReference type="Pfam" id="PF01850">
    <property type="entry name" value="PIN"/>
    <property type="match status" value="1"/>
</dbReference>
<dbReference type="KEGG" id="sand:H3309_02020"/>
<name>A0A7G5IIW6_9SPHN</name>
<dbReference type="AlphaFoldDB" id="A0A7G5IIW6"/>
<dbReference type="CDD" id="cd09872">
    <property type="entry name" value="PIN_Sll0205-like"/>
    <property type="match status" value="1"/>
</dbReference>
<proteinExistence type="predicted"/>
<dbReference type="Proteomes" id="UP000515292">
    <property type="component" value="Chromosome"/>
</dbReference>
<dbReference type="InterPro" id="IPR002716">
    <property type="entry name" value="PIN_dom"/>
</dbReference>
<keyword evidence="3" id="KW-1185">Reference proteome</keyword>
<dbReference type="RefSeq" id="WP_182297041.1">
    <property type="nucleotide sequence ID" value="NZ_CP059851.1"/>
</dbReference>
<dbReference type="SUPFAM" id="SSF88723">
    <property type="entry name" value="PIN domain-like"/>
    <property type="match status" value="1"/>
</dbReference>
<dbReference type="InterPro" id="IPR052919">
    <property type="entry name" value="TA_system_RNase"/>
</dbReference>
<reference evidence="2 3" key="1">
    <citation type="submission" date="2020-07" db="EMBL/GenBank/DDBJ databases">
        <title>Complete genome sequence for Sandaracinobacter sp. M6.</title>
        <authorList>
            <person name="Tang Y."/>
            <person name="Liu Q."/>
            <person name="Guo Z."/>
            <person name="Lei P."/>
            <person name="Huang B."/>
        </authorList>
    </citation>
    <scope>NUCLEOTIDE SEQUENCE [LARGE SCALE GENOMIC DNA]</scope>
    <source>
        <strain evidence="2 3">M6</strain>
    </source>
</reference>
<dbReference type="PANTHER" id="PTHR36173">
    <property type="entry name" value="RIBONUCLEASE VAPC16-RELATED"/>
    <property type="match status" value="1"/>
</dbReference>
<protein>
    <submittedName>
        <fullName evidence="2">Type II toxin-antitoxin system VapC family toxin</fullName>
    </submittedName>
</protein>
<dbReference type="Gene3D" id="3.40.50.1010">
    <property type="entry name" value="5'-nuclease"/>
    <property type="match status" value="1"/>
</dbReference>
<dbReference type="EMBL" id="CP059851">
    <property type="protein sequence ID" value="QMW23308.1"/>
    <property type="molecule type" value="Genomic_DNA"/>
</dbReference>
<dbReference type="InterPro" id="IPR029060">
    <property type="entry name" value="PIN-like_dom_sf"/>
</dbReference>
<gene>
    <name evidence="2" type="ORF">H3309_02020</name>
</gene>
<feature type="domain" description="PIN" evidence="1">
    <location>
        <begin position="4"/>
        <end position="121"/>
    </location>
</feature>
<accession>A0A7G5IIW6</accession>
<evidence type="ECO:0000259" key="1">
    <source>
        <dbReference type="Pfam" id="PF01850"/>
    </source>
</evidence>
<dbReference type="InterPro" id="IPR041705">
    <property type="entry name" value="PIN_Sll0205"/>
</dbReference>